<feature type="compositionally biased region" description="Low complexity" evidence="1">
    <location>
        <begin position="218"/>
        <end position="243"/>
    </location>
</feature>
<feature type="transmembrane region" description="Helical" evidence="2">
    <location>
        <begin position="77"/>
        <end position="98"/>
    </location>
</feature>
<accession>A0A6A6QJN4</accession>
<feature type="region of interest" description="Disordered" evidence="1">
    <location>
        <begin position="211"/>
        <end position="244"/>
    </location>
</feature>
<dbReference type="AlphaFoldDB" id="A0A6A6QJN4"/>
<sequence>MARSEGSSGGASRLPKPEATTITFTPAKRQSPRRKKTLIAITACLNVLLWASISALICTAYLIAADPGDVTDLPSEILIITSSLASIAYIILHSAVAWRQTSWPEVRLQRSPLSKTSYFAIRLSVTLAVLWLCTSGWNMIIAARQPICLAKSSYLAGWEAGSTCVVGRIAIAMSLFALIASCVLFAILAIVRRPFEATLFKHTYARPTVYPATPKPSSRPSRSVSFSSKSSHSQSSVHTMSLSHRSNADVDTLDLEAASPLSSESQSPVRSIGSIGLGIFTSQSQPPPPLPPLLIPKRPTSLTPSRATSLIGVPPPMYHPSTSYQHLPVSRPSSIASFHLARNSSAPHLTDPNSILLPIPPTIADSAWRAIHPPMHTASRSFSHLPLPISHPPNFCYANRYSRSVVSLSRPQRLSSAPVPGVARSNRSSRSGQSGSISGSGTGSDDSAYLSVRESRRSSAPDVDPFRPTLNPTPILLPPSVGRRSKAWRPRLEGQEEGFEGLPVKISVTVMQDTGKEENEVGETSVLGFEEEMNLRLGLELVVRKTRSMSPLRSSDRLGKLDRAATVRVGKGGERAGGGMLDEKGKVGTM</sequence>
<feature type="region of interest" description="Disordered" evidence="1">
    <location>
        <begin position="409"/>
        <end position="495"/>
    </location>
</feature>
<feature type="transmembrane region" description="Helical" evidence="2">
    <location>
        <begin position="165"/>
        <end position="191"/>
    </location>
</feature>
<evidence type="ECO:0000256" key="2">
    <source>
        <dbReference type="SAM" id="Phobius"/>
    </source>
</evidence>
<protein>
    <submittedName>
        <fullName evidence="3">Uncharacterized protein</fullName>
    </submittedName>
</protein>
<keyword evidence="2" id="KW-0472">Membrane</keyword>
<proteinExistence type="predicted"/>
<feature type="transmembrane region" description="Helical" evidence="2">
    <location>
        <begin position="119"/>
        <end position="145"/>
    </location>
</feature>
<dbReference type="OrthoDB" id="3944567at2759"/>
<evidence type="ECO:0000313" key="4">
    <source>
        <dbReference type="Proteomes" id="UP000799750"/>
    </source>
</evidence>
<name>A0A6A6QJN4_9PEZI</name>
<keyword evidence="2" id="KW-1133">Transmembrane helix</keyword>
<reference evidence="3" key="1">
    <citation type="journal article" date="2020" name="Stud. Mycol.">
        <title>101 Dothideomycetes genomes: a test case for predicting lifestyles and emergence of pathogens.</title>
        <authorList>
            <person name="Haridas S."/>
            <person name="Albert R."/>
            <person name="Binder M."/>
            <person name="Bloem J."/>
            <person name="Labutti K."/>
            <person name="Salamov A."/>
            <person name="Andreopoulos B."/>
            <person name="Baker S."/>
            <person name="Barry K."/>
            <person name="Bills G."/>
            <person name="Bluhm B."/>
            <person name="Cannon C."/>
            <person name="Castanera R."/>
            <person name="Culley D."/>
            <person name="Daum C."/>
            <person name="Ezra D."/>
            <person name="Gonzalez J."/>
            <person name="Henrissat B."/>
            <person name="Kuo A."/>
            <person name="Liang C."/>
            <person name="Lipzen A."/>
            <person name="Lutzoni F."/>
            <person name="Magnuson J."/>
            <person name="Mondo S."/>
            <person name="Nolan M."/>
            <person name="Ohm R."/>
            <person name="Pangilinan J."/>
            <person name="Park H.-J."/>
            <person name="Ramirez L."/>
            <person name="Alfaro M."/>
            <person name="Sun H."/>
            <person name="Tritt A."/>
            <person name="Yoshinaga Y."/>
            <person name="Zwiers L.-H."/>
            <person name="Turgeon B."/>
            <person name="Goodwin S."/>
            <person name="Spatafora J."/>
            <person name="Crous P."/>
            <person name="Grigoriev I."/>
        </authorList>
    </citation>
    <scope>NUCLEOTIDE SEQUENCE</scope>
    <source>
        <strain evidence="3">CBS 269.34</strain>
    </source>
</reference>
<dbReference type="EMBL" id="MU004194">
    <property type="protein sequence ID" value="KAF2492216.1"/>
    <property type="molecule type" value="Genomic_DNA"/>
</dbReference>
<keyword evidence="4" id="KW-1185">Reference proteome</keyword>
<dbReference type="Proteomes" id="UP000799750">
    <property type="component" value="Unassembled WGS sequence"/>
</dbReference>
<feature type="region of interest" description="Disordered" evidence="1">
    <location>
        <begin position="571"/>
        <end position="590"/>
    </location>
</feature>
<feature type="transmembrane region" description="Helical" evidence="2">
    <location>
        <begin position="38"/>
        <end position="65"/>
    </location>
</feature>
<evidence type="ECO:0000256" key="1">
    <source>
        <dbReference type="SAM" id="MobiDB-lite"/>
    </source>
</evidence>
<feature type="compositionally biased region" description="Low complexity" evidence="1">
    <location>
        <begin position="424"/>
        <end position="447"/>
    </location>
</feature>
<gene>
    <name evidence="3" type="ORF">BU16DRAFT_107074</name>
</gene>
<feature type="compositionally biased region" description="Basic and acidic residues" evidence="1">
    <location>
        <begin position="581"/>
        <end position="590"/>
    </location>
</feature>
<organism evidence="3 4">
    <name type="scientific">Lophium mytilinum</name>
    <dbReference type="NCBI Taxonomy" id="390894"/>
    <lineage>
        <taxon>Eukaryota</taxon>
        <taxon>Fungi</taxon>
        <taxon>Dikarya</taxon>
        <taxon>Ascomycota</taxon>
        <taxon>Pezizomycotina</taxon>
        <taxon>Dothideomycetes</taxon>
        <taxon>Pleosporomycetidae</taxon>
        <taxon>Mytilinidiales</taxon>
        <taxon>Mytilinidiaceae</taxon>
        <taxon>Lophium</taxon>
    </lineage>
</organism>
<keyword evidence="2" id="KW-0812">Transmembrane</keyword>
<evidence type="ECO:0000313" key="3">
    <source>
        <dbReference type="EMBL" id="KAF2492216.1"/>
    </source>
</evidence>